<dbReference type="SUPFAM" id="SSF52540">
    <property type="entry name" value="P-loop containing nucleoside triphosphate hydrolases"/>
    <property type="match status" value="1"/>
</dbReference>
<dbReference type="Proteomes" id="UP000321306">
    <property type="component" value="Unassembled WGS sequence"/>
</dbReference>
<name>A0A511MXS9_DEIC1</name>
<evidence type="ECO:0000313" key="3">
    <source>
        <dbReference type="EMBL" id="GEM45415.1"/>
    </source>
</evidence>
<dbReference type="GO" id="GO:0003824">
    <property type="term" value="F:catalytic activity"/>
    <property type="evidence" value="ECO:0007669"/>
    <property type="project" value="InterPro"/>
</dbReference>
<dbReference type="Pfam" id="PF01467">
    <property type="entry name" value="CTP_transf_like"/>
    <property type="match status" value="1"/>
</dbReference>
<dbReference type="RefSeq" id="WP_146882873.1">
    <property type="nucleotide sequence ID" value="NZ_BJXB01000003.1"/>
</dbReference>
<evidence type="ECO:0000259" key="1">
    <source>
        <dbReference type="Pfam" id="PF01467"/>
    </source>
</evidence>
<gene>
    <name evidence="3" type="primary">nadR</name>
    <name evidence="3" type="ORF">DC3_10500</name>
</gene>
<sequence>MKPFKNSLIVGKFAPLHKGHQLLIDSALAQSEQVHIFSYSSPEIAGCGPEKRARWLRSLYPQCKIHLITPEFLKFHFSQLGHVELPLNADDAVLHRRFCAFLWVHLVREPLDAVFTSEDYGEGFVQELNQYFSLYHPQHQVRHVLVDLNRVQVPISGTLIRQDPHLHRNFLAPEVYRDFVKRVCFLGGESTGKSTLSRLMAEKMNSLHVPEYGRTLWEEQQGHLGFDDLLKIAKVHIRTEELLAGQAHTFLFVDTTPLTTWMYSHFYFGHADPELSALKHRPYEVTFLCAPDFPFVQDGTRAGEDFRARQHQWYLELLQQMTIPYTLLTGTLEERICKIMEVLT</sequence>
<dbReference type="Pfam" id="PF13521">
    <property type="entry name" value="AAA_28"/>
    <property type="match status" value="1"/>
</dbReference>
<dbReference type="Gene3D" id="3.40.50.620">
    <property type="entry name" value="HUPs"/>
    <property type="match status" value="1"/>
</dbReference>
<dbReference type="InterPro" id="IPR027417">
    <property type="entry name" value="P-loop_NTPase"/>
</dbReference>
<feature type="domain" description="NadR/Ttd14 AAA" evidence="2">
    <location>
        <begin position="182"/>
        <end position="335"/>
    </location>
</feature>
<keyword evidence="4" id="KW-1185">Reference proteome</keyword>
<comment type="caution">
    <text evidence="3">The sequence shown here is derived from an EMBL/GenBank/DDBJ whole genome shotgun (WGS) entry which is preliminary data.</text>
</comment>
<dbReference type="InterPro" id="IPR038727">
    <property type="entry name" value="NadR/Ttd14_AAA_dom"/>
</dbReference>
<dbReference type="InterPro" id="IPR052735">
    <property type="entry name" value="NAD_biosynth-regulator"/>
</dbReference>
<evidence type="ECO:0000313" key="4">
    <source>
        <dbReference type="Proteomes" id="UP000321306"/>
    </source>
</evidence>
<dbReference type="PANTHER" id="PTHR37512:SF1">
    <property type="entry name" value="NADR_TTD14 AAA DOMAIN-CONTAINING PROTEIN"/>
    <property type="match status" value="1"/>
</dbReference>
<dbReference type="AlphaFoldDB" id="A0A511MXS9"/>
<organism evidence="3 4">
    <name type="scientific">Deinococcus cellulosilyticus (strain DSM 18568 / NBRC 106333 / KACC 11606 / 5516J-15)</name>
    <dbReference type="NCBI Taxonomy" id="1223518"/>
    <lineage>
        <taxon>Bacteria</taxon>
        <taxon>Thermotogati</taxon>
        <taxon>Deinococcota</taxon>
        <taxon>Deinococci</taxon>
        <taxon>Deinococcales</taxon>
        <taxon>Deinococcaceae</taxon>
        <taxon>Deinococcus</taxon>
    </lineage>
</organism>
<dbReference type="PANTHER" id="PTHR37512">
    <property type="entry name" value="TRIFUNCTIONAL NAD BIOSYNTHESIS/REGULATOR PROTEIN NADR"/>
    <property type="match status" value="1"/>
</dbReference>
<reference evidence="3 4" key="1">
    <citation type="submission" date="2019-07" db="EMBL/GenBank/DDBJ databases">
        <title>Whole genome shotgun sequence of Deinococcus cellulosilyticus NBRC 106333.</title>
        <authorList>
            <person name="Hosoyama A."/>
            <person name="Uohara A."/>
            <person name="Ohji S."/>
            <person name="Ichikawa N."/>
        </authorList>
    </citation>
    <scope>NUCLEOTIDE SEQUENCE [LARGE SCALE GENOMIC DNA]</scope>
    <source>
        <strain evidence="3 4">NBRC 106333</strain>
    </source>
</reference>
<accession>A0A511MXS9</accession>
<dbReference type="SUPFAM" id="SSF52374">
    <property type="entry name" value="Nucleotidylyl transferase"/>
    <property type="match status" value="1"/>
</dbReference>
<feature type="domain" description="Cytidyltransferase-like" evidence="1">
    <location>
        <begin position="8"/>
        <end position="162"/>
    </location>
</feature>
<dbReference type="InterPro" id="IPR004821">
    <property type="entry name" value="Cyt_trans-like"/>
</dbReference>
<protein>
    <submittedName>
        <fullName evidence="3">Transcriptional regulator NadR</fullName>
    </submittedName>
</protein>
<proteinExistence type="predicted"/>
<evidence type="ECO:0000259" key="2">
    <source>
        <dbReference type="Pfam" id="PF13521"/>
    </source>
</evidence>
<dbReference type="OrthoDB" id="9802794at2"/>
<dbReference type="InterPro" id="IPR014729">
    <property type="entry name" value="Rossmann-like_a/b/a_fold"/>
</dbReference>
<dbReference type="EMBL" id="BJXB01000003">
    <property type="protein sequence ID" value="GEM45415.1"/>
    <property type="molecule type" value="Genomic_DNA"/>
</dbReference>
<dbReference type="Gene3D" id="3.40.50.300">
    <property type="entry name" value="P-loop containing nucleotide triphosphate hydrolases"/>
    <property type="match status" value="1"/>
</dbReference>